<keyword evidence="1" id="KW-0175">Coiled coil</keyword>
<evidence type="ECO:0000259" key="3">
    <source>
        <dbReference type="Pfam" id="PF08393"/>
    </source>
</evidence>
<dbReference type="GO" id="GO:0045505">
    <property type="term" value="F:dynein intermediate chain binding"/>
    <property type="evidence" value="ECO:0007669"/>
    <property type="project" value="InterPro"/>
</dbReference>
<feature type="region of interest" description="Disordered" evidence="2">
    <location>
        <begin position="2301"/>
        <end position="2332"/>
    </location>
</feature>
<dbReference type="PANTHER" id="PTHR45703">
    <property type="entry name" value="DYNEIN HEAVY CHAIN"/>
    <property type="match status" value="1"/>
</dbReference>
<evidence type="ECO:0000256" key="2">
    <source>
        <dbReference type="SAM" id="MobiDB-lite"/>
    </source>
</evidence>
<dbReference type="InterPro" id="IPR026983">
    <property type="entry name" value="DHC"/>
</dbReference>
<feature type="region of interest" description="Disordered" evidence="2">
    <location>
        <begin position="1771"/>
        <end position="1790"/>
    </location>
</feature>
<dbReference type="Gene3D" id="1.10.287.2620">
    <property type="match status" value="1"/>
</dbReference>
<evidence type="ECO:0000313" key="5">
    <source>
        <dbReference type="Proteomes" id="UP000324800"/>
    </source>
</evidence>
<gene>
    <name evidence="4" type="ORF">EZS28_011558</name>
</gene>
<feature type="compositionally biased region" description="Polar residues" evidence="2">
    <location>
        <begin position="358"/>
        <end position="377"/>
    </location>
</feature>
<protein>
    <recommendedName>
        <fullName evidence="3">Dynein heavy chain linker domain-containing protein</fullName>
    </recommendedName>
</protein>
<sequence>MQTELKHLITKFFRVNDNFPLEIVPNAFVSQPLEFFCSSEAQGALYATQPVGAPKIFISLDPPPYDALEFEVHSQRCSNLILFRKETGELTHENLFLKIHIIFHSEKPLEFIMQFMDKVGMDQIMRYTEVKRAELLSDKNTFTDINVAFFDSICVRLLNDAGHLMEEIEDAVNKESGRQLSVFRPSSVKGPHIVEKFEREILELDELIKDPSIQTLQKLPNTLSLIKFWEERAAILSETIQNMDQVKSNLYNEGQLARMAEMKQNIFKALGRAEICRMCFLEIQRYMEQFFHASPEKFGDEVVNAHVFIRLLFSAFEYTQQRINLHPLLDLFVIDFIKKAQEHILFGEGYAEQKQKSKSILSRSTSEGRSQRNSSQKSLDKGKKEQNSPQLSDSDGDNVEQYKKGRTGTEVMGITENEFKGENFSFGVDTSSRSQGGKSRRQSSILFLPDDIDATDRVERTMESILDMKDTILRCFQKVKEPAALEEIKHKSDITSLFGPLDGLIDQCRALRGILRMQRCVDQIQGLEVGGHGGMQALQQINMHRDRVLNIIKDTAQHIAIIILIAIEEAESIDEVTGVLILLSDALRETTVLQNVIERKNVIFRAADTYYNNLINQYRISVDKDLRLPYANGEYGNVIALQQILELAKKLEKFIQVCDMILPFPSQQGQQSSNVIEGAFGRKERELMNILGLELQGMKKKKKMIEEKVQEKENRIISYQKGQSSQTSLSTEIASGIGYDNTMKDVLLAKSAENIKILGEIWGMEVNKLRTKLEKLKIQVKSSIDIRVNQWGKKIETLFQNEEFRSFCLRQHDTSISYSLIVPIGEYMPLLSEFAISCSFNFDISTIERQNIEQLRGLLNQRMRLDFFVSEYRIFCENTPILQKRCLKPVVGVVEGNVNKGLTIHKWNSAYLRNYVDGCLNSVKQLQNDLFILKQASTVFENDIASLQGALSFEFSQNRQRQKDFERFIQTTLQKRIEELSLFKERMLHIIANTRNQLGDHADKESIEEFFNTFEEKRQQLQVDFINGTLTYTLSRIKSKQPLIEVPMGILKGKLVFQLNKSIQKQESNESDIFNDEMGSKNTGSNINTDNEEQEGFWSEDINLVELFDGMMTTLTEASDSEEESAETRRIASQLSSELIESEKQCIKFRDELFDRFNKLWTENPLKQYEEYTNKQLEVLDEPSVPQFPDSFVRLSEISNCISRKKEQQMKMHTEIMEEIEKKKKENQNNNLQLQVNDLEEDVLISERFRLTEMDAKYGPGGGLLIELYGNKNYVVAQNSSTTQLGNAQQPEVKTGVLGYGGVIFNPNLRMERNGLNPPHNEWNRQIEMIGRLQEEINSLNARTELGWVSINIIGLKQSMHSLVTKWAQPFTSMLQNECQREIDIGAIVLSDIQRYLDPLYNYLTIAQKIEAINGIRGMLDDIGKMNVFMNQINMRIIELEKALSFCPYEIKASFIRLDQHWRLFKAVQMKMFTDKVQIAEREVIHYSSIKENELQQEMKKLQDMLNNPIHTPMQDKSLLSAPDALRMMDPLIKYVNELDIKSLEIQQINRTFSLRESGRPKMLADQIYIVQSLYALWIIVQETTELIDNGLMKMNWKRFISDDIPVTQFDGAVNQVDKMKAPLTKMMIHISFCKHLHKIAFSWKIMWQLKQTPIEERHWEEIFQALNTNSKIDAKDCASKLIAGNLTLETLFRVCAVESTEKFEKVLEKCRRQADIKERLRKIIKKWKNQQLPITLNIDQDAQQIFDYDQSKQDKAIILHSDLSDDQEMIHSESRRGSISSGKQIPRDRRRAQRLVAIEQEKVEREKQRHCSFPTVHIITCEILVIEADQDLKTVVNISQEEFSDDFQQECQELEDMLSGVVVFMHRLANVQQARDKVEAGIVHGIIADDEQSTIRLFQYLERAQMRLLALGSLEKHTEVHSLSRILSVMASEAEKLFTTSPHIHMSKIAPTKPRFLVLTPLELMEFAQAFLKSNAEDIHISVGILSRFFPGISNIIFGNADKDSIKIKMVVGNRGEKIIYDDQEVGNLGNDIWSLPDVVYTANAKVLFSGVSSAIGSLTEYDSFFEWFADLLMRFNMIEEHPIPIQVFVLTIRLWFSSMILESVQLCLMGNFLRFTNIIERLSQNISACLALVMCTQRIGDPLGHDNRVVKGVIEELRDKILLNEHIQDQQEFAQSSSIENNAILGMKGIQNEKQSNTPVVMVGTAIFTPIQLPVLKQKEINSLNTNIGQRTLLNMKPLRGRGLSQSQQMPDMRGMDEGDQDLYQNEDNQGNEEIQIQKPDLNQGRNSIFQDFDQGMEDSEIESQEDQDEESSDDSKEDESKSSESEFIYQRNKKGIGYQNFGNNVRNAEKQFRQLLRRLGLLLHKFLRVDLGMIQSIAENEHLFIRNIEGNIMFESKYDQPAFQSKSGIADGPINTSDYKHQEKDHPESARQTYNDRERNKEKQSQMNKVKRSGSISSISRKESIENIELNERDGNEQEDEKNKSGGAGAHITKQNIGIMIYILLERALYDFNKEKNICDIVTQYSDISVDQQEERLRMRYGMEWIPSLDAIQRIPSTDEMQQMENSILTAICDANGYSAQICGPLVSVNDDQQRLIIGLIKDLVHGMGRNMYTFQCTELTDMTDIEKFLLFSLVDSHFVLLTGLELLSGLVRRSLVGFL</sequence>
<dbReference type="Pfam" id="PF08393">
    <property type="entry name" value="DHC_N2"/>
    <property type="match status" value="1"/>
</dbReference>
<organism evidence="4 5">
    <name type="scientific">Streblomastix strix</name>
    <dbReference type="NCBI Taxonomy" id="222440"/>
    <lineage>
        <taxon>Eukaryota</taxon>
        <taxon>Metamonada</taxon>
        <taxon>Preaxostyla</taxon>
        <taxon>Oxymonadida</taxon>
        <taxon>Streblomastigidae</taxon>
        <taxon>Streblomastix</taxon>
    </lineage>
</organism>
<accession>A0A5J4WD72</accession>
<dbReference type="Proteomes" id="UP000324800">
    <property type="component" value="Unassembled WGS sequence"/>
</dbReference>
<dbReference type="GO" id="GO:0051959">
    <property type="term" value="F:dynein light intermediate chain binding"/>
    <property type="evidence" value="ECO:0007669"/>
    <property type="project" value="InterPro"/>
</dbReference>
<proteinExistence type="predicted"/>
<feature type="domain" description="Dynein heavy chain linker" evidence="3">
    <location>
        <begin position="1571"/>
        <end position="1740"/>
    </location>
</feature>
<feature type="compositionally biased region" description="Basic and acidic residues" evidence="2">
    <location>
        <begin position="2421"/>
        <end position="2447"/>
    </location>
</feature>
<feature type="region of interest" description="Disordered" evidence="2">
    <location>
        <begin position="2406"/>
        <end position="2493"/>
    </location>
</feature>
<dbReference type="GO" id="GO:0030286">
    <property type="term" value="C:dynein complex"/>
    <property type="evidence" value="ECO:0007669"/>
    <property type="project" value="InterPro"/>
</dbReference>
<dbReference type="EMBL" id="SNRW01002398">
    <property type="protein sequence ID" value="KAA6392917.1"/>
    <property type="molecule type" value="Genomic_DNA"/>
</dbReference>
<evidence type="ECO:0000256" key="1">
    <source>
        <dbReference type="SAM" id="Coils"/>
    </source>
</evidence>
<feature type="non-terminal residue" evidence="4">
    <location>
        <position position="2663"/>
    </location>
</feature>
<feature type="region of interest" description="Disordered" evidence="2">
    <location>
        <begin position="357"/>
        <end position="411"/>
    </location>
</feature>
<evidence type="ECO:0000313" key="4">
    <source>
        <dbReference type="EMBL" id="KAA6392917.1"/>
    </source>
</evidence>
<comment type="caution">
    <text evidence="4">The sequence shown here is derived from an EMBL/GenBank/DDBJ whole genome shotgun (WGS) entry which is preliminary data.</text>
</comment>
<feature type="region of interest" description="Disordered" evidence="2">
    <location>
        <begin position="2237"/>
        <end position="2268"/>
    </location>
</feature>
<name>A0A5J4WD72_9EUKA</name>
<dbReference type="GO" id="GO:0007018">
    <property type="term" value="P:microtubule-based movement"/>
    <property type="evidence" value="ECO:0007669"/>
    <property type="project" value="InterPro"/>
</dbReference>
<feature type="compositionally biased region" description="Acidic residues" evidence="2">
    <location>
        <begin position="2301"/>
        <end position="2320"/>
    </location>
</feature>
<reference evidence="4 5" key="1">
    <citation type="submission" date="2019-03" db="EMBL/GenBank/DDBJ databases">
        <title>Single cell metagenomics reveals metabolic interactions within the superorganism composed of flagellate Streblomastix strix and complex community of Bacteroidetes bacteria on its surface.</title>
        <authorList>
            <person name="Treitli S.C."/>
            <person name="Kolisko M."/>
            <person name="Husnik F."/>
            <person name="Keeling P."/>
            <person name="Hampl V."/>
        </authorList>
    </citation>
    <scope>NUCLEOTIDE SEQUENCE [LARGE SCALE GENOMIC DNA]</scope>
    <source>
        <strain evidence="4">ST1C</strain>
    </source>
</reference>
<feature type="compositionally biased region" description="Basic and acidic residues" evidence="2">
    <location>
        <begin position="2463"/>
        <end position="2487"/>
    </location>
</feature>
<dbReference type="OrthoDB" id="10688646at2759"/>
<dbReference type="PANTHER" id="PTHR45703:SF8">
    <property type="entry name" value="DYNEINS HEAVY CHAIN"/>
    <property type="match status" value="1"/>
</dbReference>
<dbReference type="InterPro" id="IPR013602">
    <property type="entry name" value="Dynein_heavy_linker"/>
</dbReference>
<feature type="coiled-coil region" evidence="1">
    <location>
        <begin position="1203"/>
        <end position="1242"/>
    </location>
</feature>